<evidence type="ECO:0000313" key="4">
    <source>
        <dbReference type="EMBL" id="KAF5316817.1"/>
    </source>
</evidence>
<dbReference type="Gene3D" id="1.10.30.10">
    <property type="entry name" value="High mobility group box domain"/>
    <property type="match status" value="1"/>
</dbReference>
<comment type="caution">
    <text evidence="4">The sequence shown here is derived from an EMBL/GenBank/DDBJ whole genome shotgun (WGS) entry which is preliminary data.</text>
</comment>
<feature type="compositionally biased region" description="Low complexity" evidence="2">
    <location>
        <begin position="129"/>
        <end position="149"/>
    </location>
</feature>
<protein>
    <recommendedName>
        <fullName evidence="3">HMG box domain-containing protein</fullName>
    </recommendedName>
</protein>
<keyword evidence="1" id="KW-0539">Nucleus</keyword>
<feature type="DNA-binding region" description="HMG box" evidence="1">
    <location>
        <begin position="8"/>
        <end position="79"/>
    </location>
</feature>
<keyword evidence="1" id="KW-0238">DNA-binding</keyword>
<dbReference type="EMBL" id="JAACJJ010000042">
    <property type="protein sequence ID" value="KAF5316817.1"/>
    <property type="molecule type" value="Genomic_DNA"/>
</dbReference>
<dbReference type="InterPro" id="IPR009071">
    <property type="entry name" value="HMG_box_dom"/>
</dbReference>
<dbReference type="InterPro" id="IPR036910">
    <property type="entry name" value="HMG_box_dom_sf"/>
</dbReference>
<evidence type="ECO:0000256" key="2">
    <source>
        <dbReference type="SAM" id="MobiDB-lite"/>
    </source>
</evidence>
<evidence type="ECO:0000259" key="3">
    <source>
        <dbReference type="PROSITE" id="PS50118"/>
    </source>
</evidence>
<evidence type="ECO:0000256" key="1">
    <source>
        <dbReference type="PROSITE-ProRule" id="PRU00267"/>
    </source>
</evidence>
<accession>A0A8H5B5A8</accession>
<dbReference type="Proteomes" id="UP000567179">
    <property type="component" value="Unassembled WGS sequence"/>
</dbReference>
<dbReference type="CDD" id="cd01389">
    <property type="entry name" value="HMG-box_ROX1-like"/>
    <property type="match status" value="1"/>
</dbReference>
<feature type="compositionally biased region" description="Polar residues" evidence="2">
    <location>
        <begin position="98"/>
        <end position="116"/>
    </location>
</feature>
<dbReference type="GO" id="GO:0003677">
    <property type="term" value="F:DNA binding"/>
    <property type="evidence" value="ECO:0007669"/>
    <property type="project" value="UniProtKB-UniRule"/>
</dbReference>
<dbReference type="OrthoDB" id="6247875at2759"/>
<gene>
    <name evidence="4" type="ORF">D9619_006887</name>
</gene>
<keyword evidence="5" id="KW-1185">Reference proteome</keyword>
<dbReference type="AlphaFoldDB" id="A0A8H5B5A8"/>
<dbReference type="GO" id="GO:0005634">
    <property type="term" value="C:nucleus"/>
    <property type="evidence" value="ECO:0007669"/>
    <property type="project" value="UniProtKB-UniRule"/>
</dbReference>
<feature type="region of interest" description="Disordered" evidence="2">
    <location>
        <begin position="97"/>
        <end position="154"/>
    </location>
</feature>
<feature type="domain" description="HMG box" evidence="3">
    <location>
        <begin position="8"/>
        <end position="79"/>
    </location>
</feature>
<dbReference type="SUPFAM" id="SSF47095">
    <property type="entry name" value="HMG-box"/>
    <property type="match status" value="1"/>
</dbReference>
<dbReference type="PROSITE" id="PS50118">
    <property type="entry name" value="HMG_BOX_2"/>
    <property type="match status" value="1"/>
</dbReference>
<proteinExistence type="predicted"/>
<reference evidence="4 5" key="1">
    <citation type="journal article" date="2020" name="ISME J.">
        <title>Uncovering the hidden diversity of litter-decomposition mechanisms in mushroom-forming fungi.</title>
        <authorList>
            <person name="Floudas D."/>
            <person name="Bentzer J."/>
            <person name="Ahren D."/>
            <person name="Johansson T."/>
            <person name="Persson P."/>
            <person name="Tunlid A."/>
        </authorList>
    </citation>
    <scope>NUCLEOTIDE SEQUENCE [LARGE SCALE GENOMIC DNA]</scope>
    <source>
        <strain evidence="4 5">CBS 101986</strain>
    </source>
</reference>
<dbReference type="SMART" id="SM00398">
    <property type="entry name" value="HMG"/>
    <property type="match status" value="1"/>
</dbReference>
<sequence length="195" mass="22138">MADHNRKVAKPANSFMLFRSDFMRNNIPTAEQKDQGNVSKLAKEKWDYLKKHQPEEYEYWVQKAKQLALAHREQNPDYIYKGPGRRVLDNQPFGMALSTESPLASRSTGSQNSSSPLQPPHFTKLYQHQQQLTSQSLAAAPATPSSSTESPDDLLFDGAELDIDIGSYDSIVTMLDFHERGIKTPMSKIEKDFFK</sequence>
<name>A0A8H5B5A8_9AGAR</name>
<organism evidence="4 5">
    <name type="scientific">Psilocybe cf. subviscida</name>
    <dbReference type="NCBI Taxonomy" id="2480587"/>
    <lineage>
        <taxon>Eukaryota</taxon>
        <taxon>Fungi</taxon>
        <taxon>Dikarya</taxon>
        <taxon>Basidiomycota</taxon>
        <taxon>Agaricomycotina</taxon>
        <taxon>Agaricomycetes</taxon>
        <taxon>Agaricomycetidae</taxon>
        <taxon>Agaricales</taxon>
        <taxon>Agaricineae</taxon>
        <taxon>Strophariaceae</taxon>
        <taxon>Psilocybe</taxon>
    </lineage>
</organism>
<evidence type="ECO:0000313" key="5">
    <source>
        <dbReference type="Proteomes" id="UP000567179"/>
    </source>
</evidence>